<dbReference type="GO" id="GO:0036220">
    <property type="term" value="F:ITP diphosphatase activity"/>
    <property type="evidence" value="ECO:0007669"/>
    <property type="project" value="UniProtKB-UniRule"/>
</dbReference>
<keyword evidence="13" id="KW-1185">Reference proteome</keyword>
<keyword evidence="7 10" id="KW-0546">Nucleotide metabolism</keyword>
<evidence type="ECO:0000256" key="7">
    <source>
        <dbReference type="ARBA" id="ARBA00023080"/>
    </source>
</evidence>
<dbReference type="GO" id="GO:0009146">
    <property type="term" value="P:purine nucleoside triphosphate catabolic process"/>
    <property type="evidence" value="ECO:0007669"/>
    <property type="project" value="UniProtKB-UniRule"/>
</dbReference>
<keyword evidence="5 10" id="KW-0378">Hydrolase</keyword>
<comment type="cofactor">
    <cofactor evidence="10">
        <name>Mg(2+)</name>
        <dbReference type="ChEBI" id="CHEBI:18420"/>
    </cofactor>
    <text evidence="10">Binds 1 Mg(2+) ion per subunit.</text>
</comment>
<dbReference type="FunFam" id="3.90.950.10:FF:000001">
    <property type="entry name" value="dITP/XTP pyrophosphatase"/>
    <property type="match status" value="1"/>
</dbReference>
<protein>
    <recommendedName>
        <fullName evidence="10">dITP/XTP pyrophosphatase</fullName>
        <ecNumber evidence="10">3.6.1.66</ecNumber>
    </recommendedName>
    <alternativeName>
        <fullName evidence="10">Non-canonical purine NTP pyrophosphatase</fullName>
    </alternativeName>
    <alternativeName>
        <fullName evidence="10">Non-standard purine NTP pyrophosphatase</fullName>
    </alternativeName>
    <alternativeName>
        <fullName evidence="10">Nucleoside-triphosphate diphosphatase</fullName>
    </alternativeName>
    <alternativeName>
        <fullName evidence="10">Nucleoside-triphosphate pyrophosphatase</fullName>
        <shortName evidence="10">NTPase</shortName>
    </alternativeName>
</protein>
<feature type="binding site" evidence="10">
    <location>
        <begin position="159"/>
        <end position="162"/>
    </location>
    <ligand>
        <name>substrate</name>
    </ligand>
</feature>
<dbReference type="GO" id="GO:0009117">
    <property type="term" value="P:nucleotide metabolic process"/>
    <property type="evidence" value="ECO:0007669"/>
    <property type="project" value="UniProtKB-KW"/>
</dbReference>
<dbReference type="PANTHER" id="PTHR11067">
    <property type="entry name" value="INOSINE TRIPHOSPHATE PYROPHOSPHATASE/HAM1 PROTEIN"/>
    <property type="match status" value="1"/>
</dbReference>
<dbReference type="GO" id="GO:0035870">
    <property type="term" value="F:dITP diphosphatase activity"/>
    <property type="evidence" value="ECO:0007669"/>
    <property type="project" value="UniProtKB-UniRule"/>
</dbReference>
<comment type="function">
    <text evidence="10">Pyrophosphatase that catalyzes the hydrolysis of nucleoside triphosphates to their monophosphate derivatives, with a high preference for the non-canonical purine nucleotides XTP (xanthosine triphosphate), dITP (deoxyinosine triphosphate) and ITP. Seems to function as a house-cleaning enzyme that removes non-canonical purine nucleotides from the nucleotide pool, thus preventing their incorporation into DNA/RNA and avoiding chromosomal lesions.</text>
</comment>
<evidence type="ECO:0000256" key="1">
    <source>
        <dbReference type="ARBA" id="ARBA00008023"/>
    </source>
</evidence>
<dbReference type="GO" id="GO:0005829">
    <property type="term" value="C:cytosol"/>
    <property type="evidence" value="ECO:0007669"/>
    <property type="project" value="TreeGrafter"/>
</dbReference>
<dbReference type="Gene3D" id="3.90.950.10">
    <property type="match status" value="1"/>
</dbReference>
<feature type="binding site" evidence="10">
    <location>
        <position position="74"/>
    </location>
    <ligand>
        <name>substrate</name>
    </ligand>
</feature>
<evidence type="ECO:0000313" key="13">
    <source>
        <dbReference type="Proteomes" id="UP000773614"/>
    </source>
</evidence>
<evidence type="ECO:0000256" key="6">
    <source>
        <dbReference type="ARBA" id="ARBA00022842"/>
    </source>
</evidence>
<evidence type="ECO:0000256" key="2">
    <source>
        <dbReference type="ARBA" id="ARBA00011738"/>
    </source>
</evidence>
<dbReference type="PANTHER" id="PTHR11067:SF9">
    <property type="entry name" value="INOSINE TRIPHOSPHATE PYROPHOSPHATASE"/>
    <property type="match status" value="1"/>
</dbReference>
<keyword evidence="6 10" id="KW-0460">Magnesium</keyword>
<dbReference type="RefSeq" id="WP_161139760.1">
    <property type="nucleotide sequence ID" value="NZ_SPKJ01000014.1"/>
</dbReference>
<dbReference type="GO" id="GO:0036222">
    <property type="term" value="F:XTP diphosphatase activity"/>
    <property type="evidence" value="ECO:0007669"/>
    <property type="project" value="UniProtKB-UniRule"/>
</dbReference>
<dbReference type="OrthoDB" id="9807456at2"/>
<evidence type="ECO:0000313" key="12">
    <source>
        <dbReference type="EMBL" id="MYZ47413.1"/>
    </source>
</evidence>
<keyword evidence="4 10" id="KW-0547">Nucleotide-binding</keyword>
<evidence type="ECO:0000256" key="11">
    <source>
        <dbReference type="RuleBase" id="RU003781"/>
    </source>
</evidence>
<dbReference type="GO" id="GO:0017111">
    <property type="term" value="F:ribonucleoside triphosphate phosphatase activity"/>
    <property type="evidence" value="ECO:0007669"/>
    <property type="project" value="InterPro"/>
</dbReference>
<dbReference type="AlphaFoldDB" id="A0A964T2V2"/>
<dbReference type="InterPro" id="IPR029001">
    <property type="entry name" value="ITPase-like_fam"/>
</dbReference>
<dbReference type="Pfam" id="PF01725">
    <property type="entry name" value="Ham1p_like"/>
    <property type="match status" value="1"/>
</dbReference>
<feature type="active site" description="Proton acceptor" evidence="10">
    <location>
        <position position="73"/>
    </location>
</feature>
<sequence length="211" mass="22257">MRLEPGTLVVASHNPGKVREIRDLLAPFGFDVRSAGELGLPEPEETGTSFEENAVLKARAAAEASGLPALADDSGLAVDALGGEPGIYSARWAGPDKDFARAMRNVEERLQAAGARDPAARGGRFVCVLALARPDGSVETFPGIVEGTLVWPPRGSEGFGYDPMFLPAGEARTFGEMSAQEKHGWKPGEAAALSHRARAFRLFAEACLGPT</sequence>
<comment type="catalytic activity">
    <reaction evidence="8 10">
        <text>dITP + H2O = dIMP + diphosphate + H(+)</text>
        <dbReference type="Rhea" id="RHEA:28342"/>
        <dbReference type="ChEBI" id="CHEBI:15377"/>
        <dbReference type="ChEBI" id="CHEBI:15378"/>
        <dbReference type="ChEBI" id="CHEBI:33019"/>
        <dbReference type="ChEBI" id="CHEBI:61194"/>
        <dbReference type="ChEBI" id="CHEBI:61382"/>
        <dbReference type="EC" id="3.6.1.66"/>
    </reaction>
</comment>
<feature type="binding site" evidence="10">
    <location>
        <begin position="12"/>
        <end position="17"/>
    </location>
    <ligand>
        <name>substrate</name>
    </ligand>
</feature>
<dbReference type="SUPFAM" id="SSF52972">
    <property type="entry name" value="ITPase-like"/>
    <property type="match status" value="1"/>
</dbReference>
<feature type="binding site" evidence="10">
    <location>
        <position position="73"/>
    </location>
    <ligand>
        <name>Mg(2+)</name>
        <dbReference type="ChEBI" id="CHEBI:18420"/>
    </ligand>
</feature>
<evidence type="ECO:0000256" key="3">
    <source>
        <dbReference type="ARBA" id="ARBA00022723"/>
    </source>
</evidence>
<feature type="binding site" evidence="10">
    <location>
        <position position="182"/>
    </location>
    <ligand>
        <name>substrate</name>
    </ligand>
</feature>
<comment type="subunit">
    <text evidence="2 10">Homodimer.</text>
</comment>
<evidence type="ECO:0000256" key="9">
    <source>
        <dbReference type="ARBA" id="ARBA00052017"/>
    </source>
</evidence>
<dbReference type="EMBL" id="SPKJ01000014">
    <property type="protein sequence ID" value="MYZ47413.1"/>
    <property type="molecule type" value="Genomic_DNA"/>
</dbReference>
<evidence type="ECO:0000256" key="4">
    <source>
        <dbReference type="ARBA" id="ARBA00022741"/>
    </source>
</evidence>
<feature type="binding site" evidence="10">
    <location>
        <begin position="195"/>
        <end position="196"/>
    </location>
    <ligand>
        <name>substrate</name>
    </ligand>
</feature>
<dbReference type="GO" id="GO:0000166">
    <property type="term" value="F:nucleotide binding"/>
    <property type="evidence" value="ECO:0007669"/>
    <property type="project" value="UniProtKB-KW"/>
</dbReference>
<comment type="catalytic activity">
    <reaction evidence="10">
        <text>ITP + H2O = IMP + diphosphate + H(+)</text>
        <dbReference type="Rhea" id="RHEA:29399"/>
        <dbReference type="ChEBI" id="CHEBI:15377"/>
        <dbReference type="ChEBI" id="CHEBI:15378"/>
        <dbReference type="ChEBI" id="CHEBI:33019"/>
        <dbReference type="ChEBI" id="CHEBI:58053"/>
        <dbReference type="ChEBI" id="CHEBI:61402"/>
        <dbReference type="EC" id="3.6.1.66"/>
    </reaction>
</comment>
<dbReference type="Proteomes" id="UP000773614">
    <property type="component" value="Unassembled WGS sequence"/>
</dbReference>
<reference evidence="12" key="1">
    <citation type="submission" date="2019-03" db="EMBL/GenBank/DDBJ databases">
        <title>Afifella sp. nov., isolated from activated sludge.</title>
        <authorList>
            <person name="Li Q."/>
            <person name="Liu Y."/>
        </authorList>
    </citation>
    <scope>NUCLEOTIDE SEQUENCE</scope>
    <source>
        <strain evidence="12">L72</strain>
    </source>
</reference>
<dbReference type="EC" id="3.6.1.66" evidence="10"/>
<dbReference type="GO" id="GO:0046872">
    <property type="term" value="F:metal ion binding"/>
    <property type="evidence" value="ECO:0007669"/>
    <property type="project" value="UniProtKB-KW"/>
</dbReference>
<accession>A0A964T2V2</accession>
<name>A0A964T2V2_9HYPH</name>
<dbReference type="CDD" id="cd00515">
    <property type="entry name" value="HAM1"/>
    <property type="match status" value="1"/>
</dbReference>
<dbReference type="NCBIfam" id="TIGR00042">
    <property type="entry name" value="RdgB/HAM1 family non-canonical purine NTP pyrophosphatase"/>
    <property type="match status" value="1"/>
</dbReference>
<gene>
    <name evidence="12" type="primary">rdgB</name>
    <name evidence="12" type="ORF">E4O86_06775</name>
</gene>
<feature type="binding site" evidence="10">
    <location>
        <position position="44"/>
    </location>
    <ligand>
        <name>Mg(2+)</name>
        <dbReference type="ChEBI" id="CHEBI:18420"/>
    </ligand>
</feature>
<comment type="catalytic activity">
    <reaction evidence="9 10">
        <text>XTP + H2O = XMP + diphosphate + H(+)</text>
        <dbReference type="Rhea" id="RHEA:28610"/>
        <dbReference type="ChEBI" id="CHEBI:15377"/>
        <dbReference type="ChEBI" id="CHEBI:15378"/>
        <dbReference type="ChEBI" id="CHEBI:33019"/>
        <dbReference type="ChEBI" id="CHEBI:57464"/>
        <dbReference type="ChEBI" id="CHEBI:61314"/>
        <dbReference type="EC" id="3.6.1.66"/>
    </reaction>
</comment>
<evidence type="ECO:0000256" key="10">
    <source>
        <dbReference type="HAMAP-Rule" id="MF_01405"/>
    </source>
</evidence>
<evidence type="ECO:0000256" key="5">
    <source>
        <dbReference type="ARBA" id="ARBA00022801"/>
    </source>
</evidence>
<dbReference type="HAMAP" id="MF_01405">
    <property type="entry name" value="Non_canon_purine_NTPase"/>
    <property type="match status" value="1"/>
</dbReference>
<organism evidence="12 13">
    <name type="scientific">Propylenella binzhouense</name>
    <dbReference type="NCBI Taxonomy" id="2555902"/>
    <lineage>
        <taxon>Bacteria</taxon>
        <taxon>Pseudomonadati</taxon>
        <taxon>Pseudomonadota</taxon>
        <taxon>Alphaproteobacteria</taxon>
        <taxon>Hyphomicrobiales</taxon>
        <taxon>Propylenellaceae</taxon>
        <taxon>Propylenella</taxon>
    </lineage>
</organism>
<dbReference type="InterPro" id="IPR002637">
    <property type="entry name" value="RdgB/HAM1"/>
</dbReference>
<comment type="similarity">
    <text evidence="1 10 11">Belongs to the HAM1 NTPase family.</text>
</comment>
<proteinExistence type="inferred from homology"/>
<comment type="caution">
    <text evidence="12">The sequence shown here is derived from an EMBL/GenBank/DDBJ whole genome shotgun (WGS) entry which is preliminary data.</text>
</comment>
<evidence type="ECO:0000256" key="8">
    <source>
        <dbReference type="ARBA" id="ARBA00051875"/>
    </source>
</evidence>
<dbReference type="InterPro" id="IPR020922">
    <property type="entry name" value="dITP/XTP_pyrophosphatase"/>
</dbReference>
<keyword evidence="3 10" id="KW-0479">Metal-binding</keyword>